<name>A0A6A5FIP2_PERFL</name>
<keyword evidence="1" id="KW-0472">Membrane</keyword>
<dbReference type="GO" id="GO:0016020">
    <property type="term" value="C:membrane"/>
    <property type="evidence" value="ECO:0007669"/>
    <property type="project" value="UniProtKB-SubCell"/>
</dbReference>
<gene>
    <name evidence="2" type="ORF">PFLUV_G00064520</name>
</gene>
<protein>
    <submittedName>
        <fullName evidence="2">Uncharacterized protein</fullName>
    </submittedName>
</protein>
<organism evidence="2 3">
    <name type="scientific">Perca fluviatilis</name>
    <name type="common">European perch</name>
    <dbReference type="NCBI Taxonomy" id="8168"/>
    <lineage>
        <taxon>Eukaryota</taxon>
        <taxon>Metazoa</taxon>
        <taxon>Chordata</taxon>
        <taxon>Craniata</taxon>
        <taxon>Vertebrata</taxon>
        <taxon>Euteleostomi</taxon>
        <taxon>Actinopterygii</taxon>
        <taxon>Neopterygii</taxon>
        <taxon>Teleostei</taxon>
        <taxon>Neoteleostei</taxon>
        <taxon>Acanthomorphata</taxon>
        <taxon>Eupercaria</taxon>
        <taxon>Perciformes</taxon>
        <taxon>Percoidei</taxon>
        <taxon>Percidae</taxon>
        <taxon>Percinae</taxon>
        <taxon>Perca</taxon>
    </lineage>
</organism>
<dbReference type="GO" id="GO:1904669">
    <property type="term" value="P:ATP export"/>
    <property type="evidence" value="ECO:0007669"/>
    <property type="project" value="UniProtKB-ARBA"/>
</dbReference>
<dbReference type="Proteomes" id="UP000465112">
    <property type="component" value="Chromosome 5"/>
</dbReference>
<evidence type="ECO:0000313" key="3">
    <source>
        <dbReference type="Proteomes" id="UP000465112"/>
    </source>
</evidence>
<sequence length="282" mass="32474">MCRVRNRKCMSDVGLCSDGPSCRLSVDANCTAEMENRRIHLACGRFCPYIAVIAVFILFGINFECTRKPQVFDCNVYQALPFFIVFLLILWTDSSFQSVCRLLCSGVPRGTHTHTYSFWGSFFYHIIKAAFIGLLWVVVVLINGNWYVCCQNDGSEQQRQLACKAVGTITEEERVTIAELKNKSRVIGSFLLFVIVCVPALMASLGWRKCSRRKQFEKLMLEEEEKVLKEVLRKSAREHLSRAIEDRVRRSRWEECSDVAADLITSEEIFPEHEERHPPRET</sequence>
<dbReference type="AlphaFoldDB" id="A0A6A5FIP2"/>
<feature type="transmembrane region" description="Helical" evidence="1">
    <location>
        <begin position="46"/>
        <end position="63"/>
    </location>
</feature>
<keyword evidence="3" id="KW-1185">Reference proteome</keyword>
<dbReference type="GO" id="GO:0034220">
    <property type="term" value="P:monoatomic ion transmembrane transport"/>
    <property type="evidence" value="ECO:0007669"/>
    <property type="project" value="UniProtKB-KW"/>
</dbReference>
<dbReference type="EMBL" id="VHII01000005">
    <property type="protein sequence ID" value="KAF1391045.1"/>
    <property type="molecule type" value="Genomic_DNA"/>
</dbReference>
<proteinExistence type="predicted"/>
<keyword evidence="1" id="KW-0812">Transmembrane</keyword>
<feature type="transmembrane region" description="Helical" evidence="1">
    <location>
        <begin position="122"/>
        <end position="142"/>
    </location>
</feature>
<keyword evidence="1" id="KW-1133">Transmembrane helix</keyword>
<accession>A0A6A5FIP2</accession>
<feature type="transmembrane region" description="Helical" evidence="1">
    <location>
        <begin position="186"/>
        <end position="207"/>
    </location>
</feature>
<evidence type="ECO:0000313" key="2">
    <source>
        <dbReference type="EMBL" id="KAF1391045.1"/>
    </source>
</evidence>
<feature type="transmembrane region" description="Helical" evidence="1">
    <location>
        <begin position="75"/>
        <end position="92"/>
    </location>
</feature>
<reference evidence="2 3" key="1">
    <citation type="submission" date="2019-06" db="EMBL/GenBank/DDBJ databases">
        <title>A chromosome-scale genome assembly of the European perch, Perca fluviatilis.</title>
        <authorList>
            <person name="Roques C."/>
            <person name="Zahm M."/>
            <person name="Cabau C."/>
            <person name="Klopp C."/>
            <person name="Bouchez O."/>
            <person name="Donnadieu C."/>
            <person name="Kuhl H."/>
            <person name="Gislard M."/>
            <person name="Guendouz S."/>
            <person name="Journot L."/>
            <person name="Haffray P."/>
            <person name="Bestin A."/>
            <person name="Morvezen R."/>
            <person name="Feron R."/>
            <person name="Wen M."/>
            <person name="Jouanno E."/>
            <person name="Herpin A."/>
            <person name="Schartl M."/>
            <person name="Postlethwait J."/>
            <person name="Schaerlinger B."/>
            <person name="Chardard D."/>
            <person name="Lecocq T."/>
            <person name="Poncet C."/>
            <person name="Jaffrelo L."/>
            <person name="Lampietro C."/>
            <person name="Guiguen Y."/>
        </authorList>
    </citation>
    <scope>NUCLEOTIDE SEQUENCE [LARGE SCALE GENOMIC DNA]</scope>
    <source>
        <tissue evidence="2">Blood</tissue>
    </source>
</reference>
<comment type="caution">
    <text evidence="2">The sequence shown here is derived from an EMBL/GenBank/DDBJ whole genome shotgun (WGS) entry which is preliminary data.</text>
</comment>
<evidence type="ECO:0000256" key="1">
    <source>
        <dbReference type="SAM" id="Phobius"/>
    </source>
</evidence>